<dbReference type="EMBL" id="WIGN01000002">
    <property type="protein sequence ID" value="KAF6821214.1"/>
    <property type="molecule type" value="Genomic_DNA"/>
</dbReference>
<keyword evidence="1" id="KW-1133">Transmembrane helix</keyword>
<feature type="transmembrane region" description="Helical" evidence="1">
    <location>
        <begin position="71"/>
        <end position="89"/>
    </location>
</feature>
<name>A0A8H6JXE5_9PEZI</name>
<keyword evidence="3" id="KW-1185">Reference proteome</keyword>
<protein>
    <submittedName>
        <fullName evidence="2">Chitin synthase export chaperone</fullName>
    </submittedName>
</protein>
<evidence type="ECO:0000313" key="2">
    <source>
        <dbReference type="EMBL" id="KAF6821214.1"/>
    </source>
</evidence>
<organism evidence="2 3">
    <name type="scientific">Colletotrichum sojae</name>
    <dbReference type="NCBI Taxonomy" id="2175907"/>
    <lineage>
        <taxon>Eukaryota</taxon>
        <taxon>Fungi</taxon>
        <taxon>Dikarya</taxon>
        <taxon>Ascomycota</taxon>
        <taxon>Pezizomycotina</taxon>
        <taxon>Sordariomycetes</taxon>
        <taxon>Hypocreomycetidae</taxon>
        <taxon>Glomerellales</taxon>
        <taxon>Glomerellaceae</taxon>
        <taxon>Colletotrichum</taxon>
        <taxon>Colletotrichum orchidearum species complex</taxon>
    </lineage>
</organism>
<proteinExistence type="predicted"/>
<dbReference type="GO" id="GO:0005789">
    <property type="term" value="C:endoplasmic reticulum membrane"/>
    <property type="evidence" value="ECO:0007669"/>
    <property type="project" value="TreeGrafter"/>
</dbReference>
<feature type="transmembrane region" description="Helical" evidence="1">
    <location>
        <begin position="105"/>
        <end position="126"/>
    </location>
</feature>
<sequence>MGSTQFGNFFVKAPHSMPEPPGCRVFHTDLVRRTSAETLHFLSAIHSQQGPWGGCELTGIPLSGGRKLGNLGSILLSFLAILATGYLYFRSERKKAAVGRREMQLFLIGFGLIQLCEIFTVGEFPLDEKVRVAFTGIHIGAIIATTWILMLNAVVGYQIVDDGTPLSMGLLVGSAFVLLGGTLYISLDTGFQWTSYWDSSYVPPNRHIALYVLYQLAPLVFLVAFFVLEAILVIRILGEMRPMIYLTAALLLFAIGQIFNYVVSSHICNGTNGKLDGSLFQTLFTLLAVVTVWIFWSSITEDDWPMPVANTYP</sequence>
<dbReference type="Proteomes" id="UP000652219">
    <property type="component" value="Unassembled WGS sequence"/>
</dbReference>
<evidence type="ECO:0000256" key="1">
    <source>
        <dbReference type="SAM" id="Phobius"/>
    </source>
</evidence>
<dbReference type="PANTHER" id="PTHR35329:SF1">
    <property type="entry name" value="CHITIN SYNTHASE EXPORT CHAPERONE"/>
    <property type="match status" value="1"/>
</dbReference>
<feature type="transmembrane region" description="Helical" evidence="1">
    <location>
        <begin position="132"/>
        <end position="154"/>
    </location>
</feature>
<feature type="transmembrane region" description="Helical" evidence="1">
    <location>
        <begin position="166"/>
        <end position="187"/>
    </location>
</feature>
<dbReference type="Pfam" id="PF12271">
    <property type="entry name" value="Chs7"/>
    <property type="match status" value="1"/>
</dbReference>
<accession>A0A8H6JXE5</accession>
<keyword evidence="1" id="KW-0812">Transmembrane</keyword>
<comment type="caution">
    <text evidence="2">The sequence shown here is derived from an EMBL/GenBank/DDBJ whole genome shotgun (WGS) entry which is preliminary data.</text>
</comment>
<feature type="transmembrane region" description="Helical" evidence="1">
    <location>
        <begin position="278"/>
        <end position="296"/>
    </location>
</feature>
<dbReference type="GO" id="GO:0006457">
    <property type="term" value="P:protein folding"/>
    <property type="evidence" value="ECO:0007669"/>
    <property type="project" value="TreeGrafter"/>
</dbReference>
<feature type="transmembrane region" description="Helical" evidence="1">
    <location>
        <begin position="207"/>
        <end position="232"/>
    </location>
</feature>
<dbReference type="AlphaFoldDB" id="A0A8H6JXE5"/>
<dbReference type="PANTHER" id="PTHR35329">
    <property type="entry name" value="CHITIN SYNTHASE EXPORT CHAPERONE"/>
    <property type="match status" value="1"/>
</dbReference>
<evidence type="ECO:0000313" key="3">
    <source>
        <dbReference type="Proteomes" id="UP000652219"/>
    </source>
</evidence>
<dbReference type="InterPro" id="IPR022057">
    <property type="entry name" value="Chs7"/>
</dbReference>
<gene>
    <name evidence="2" type="ORF">CSOJ01_00220</name>
</gene>
<reference evidence="2 3" key="1">
    <citation type="journal article" date="2020" name="Phytopathology">
        <title>Genome Sequence Resources of Colletotrichum truncatum, C. plurivorum, C. musicola, and C. sojae: Four Species Pathogenic to Soybean (Glycine max).</title>
        <authorList>
            <person name="Rogerio F."/>
            <person name="Boufleur T.R."/>
            <person name="Ciampi-Guillardi M."/>
            <person name="Sukno S.A."/>
            <person name="Thon M.R."/>
            <person name="Massola Junior N.S."/>
            <person name="Baroncelli R."/>
        </authorList>
    </citation>
    <scope>NUCLEOTIDE SEQUENCE [LARGE SCALE GENOMIC DNA]</scope>
    <source>
        <strain evidence="2 3">LFN0009</strain>
    </source>
</reference>
<feature type="transmembrane region" description="Helical" evidence="1">
    <location>
        <begin position="244"/>
        <end position="263"/>
    </location>
</feature>
<dbReference type="GO" id="GO:0051082">
    <property type="term" value="F:unfolded protein binding"/>
    <property type="evidence" value="ECO:0007669"/>
    <property type="project" value="TreeGrafter"/>
</dbReference>
<keyword evidence="1" id="KW-0472">Membrane</keyword>